<protein>
    <submittedName>
        <fullName evidence="4">Amino acid adenylation domain-containing protein</fullName>
    </submittedName>
</protein>
<dbReference type="InterPro" id="IPR025110">
    <property type="entry name" value="AMP-bd_C"/>
</dbReference>
<name>A0A7X2IMW7_9BURK</name>
<sequence>MMSNKMPMTIGQQGLWYLSQIDASVNAAYNVVLALETAQALDPSLLAQAFNTVVALHPQLCARIVVADFVPALESQQGAAVPLRQVSGALVEVAQAESHTPFDLNRAPLCRATLVDGAGAARHGLVISIPHVVFDGPSVTVLLDQLSSAYTALARGAEPAWERPAWGSQEQIAVENAYLASEAGQTRLHEAVEQLLALPAAPVFPMRAQAQSGHAFLASTIETTLPAELGARVRAYAQAEALSPAAVYLGALQILLWQHSGRREFGISLPVSCRDTEAAQGAVGYFTNFAVLRARLDGGATALSVLEAAADELFAVLDSRHLPYPELVRAYKMRGGEPLSGDGMVGFNYQRIERTSWSFGGVLAHSIVVPPHFTKDRLKFEVEDGTHGVRCALDFDRDAFAPEFLQAALARYADLLNAMLAHHDATLNELPRHSPAELQRLLNDWNGAAPVNAMAVTTLFEARVRQAPDSVAVVAGAVQLSYRQLNQRANRLAHQLRAAGARSDSVIGVCVERGAGAVVALLAVLKSGAAYLPLDPAYPAARREYMLRDAGCSVLVTQASLQAQLAMDGITPLTIDSLSAAIPDEDVTDLAPIGHGDNIAYCIYTSGSTGTPKGVAVPVAALSAHIQTCIALYQLEPADRVLQFAATSFDASIEQMLAPLCAGATLVVREAELWSPQELLQVIRQQALTVADIPAVYWHHYATTNDLDGGVGALRLMIVGGEPIKTSSYPAAVNGIRVLNAYGPTEAAITASVGELTAAACSQSGQYAPIGRPLDGTRIYVLDDALQLVPTGVIGELCIAGPRLARGYLNRPDLTAASFVPDAFGQPGTRMYRTGDLGRHLPDGTLQFIGRRDQQVKLRGFRIELGEVENALLACAGVREAVVLAVDDEHDNKQLVAYLACDGGPAAATALQQQLAARLPAYMVPTAWLFLNSLPLMASGKVDRKLLPKPEKRAEDIAPDYVAPRTALEQDVAAVWTEVLKVARVSVDDNFFVLGGHSLLATQIIARVAEKLGVKLPLRTLLEAPTVAGLAHRIEQMSQKLNAAKK</sequence>
<dbReference type="Pfam" id="PF00501">
    <property type="entry name" value="AMP-binding"/>
    <property type="match status" value="1"/>
</dbReference>
<dbReference type="Gene3D" id="3.30.559.10">
    <property type="entry name" value="Chloramphenicol acetyltransferase-like domain"/>
    <property type="match status" value="1"/>
</dbReference>
<dbReference type="PANTHER" id="PTHR45527">
    <property type="entry name" value="NONRIBOSOMAL PEPTIDE SYNTHETASE"/>
    <property type="match status" value="1"/>
</dbReference>
<dbReference type="AlphaFoldDB" id="A0A7X2IMW7"/>
<dbReference type="InterPro" id="IPR029058">
    <property type="entry name" value="AB_hydrolase_fold"/>
</dbReference>
<dbReference type="GO" id="GO:0044550">
    <property type="term" value="P:secondary metabolite biosynthetic process"/>
    <property type="evidence" value="ECO:0007669"/>
    <property type="project" value="UniProtKB-ARBA"/>
</dbReference>
<dbReference type="InterPro" id="IPR001242">
    <property type="entry name" value="Condensation_dom"/>
</dbReference>
<dbReference type="SUPFAM" id="SSF52777">
    <property type="entry name" value="CoA-dependent acyltransferases"/>
    <property type="match status" value="2"/>
</dbReference>
<dbReference type="InterPro" id="IPR010071">
    <property type="entry name" value="AA_adenyl_dom"/>
</dbReference>
<dbReference type="SUPFAM" id="SSF56801">
    <property type="entry name" value="Acetyl-CoA synthetase-like"/>
    <property type="match status" value="1"/>
</dbReference>
<dbReference type="Pfam" id="PF00550">
    <property type="entry name" value="PP-binding"/>
    <property type="match status" value="1"/>
</dbReference>
<evidence type="ECO:0000256" key="2">
    <source>
        <dbReference type="ARBA" id="ARBA00022553"/>
    </source>
</evidence>
<dbReference type="GO" id="GO:0005737">
    <property type="term" value="C:cytoplasm"/>
    <property type="evidence" value="ECO:0007669"/>
    <property type="project" value="TreeGrafter"/>
</dbReference>
<proteinExistence type="predicted"/>
<dbReference type="GO" id="GO:0003824">
    <property type="term" value="F:catalytic activity"/>
    <property type="evidence" value="ECO:0007669"/>
    <property type="project" value="InterPro"/>
</dbReference>
<dbReference type="FunFam" id="3.30.300.30:FF:000010">
    <property type="entry name" value="Enterobactin synthetase component F"/>
    <property type="match status" value="1"/>
</dbReference>
<dbReference type="Pfam" id="PF13193">
    <property type="entry name" value="AMP-binding_C"/>
    <property type="match status" value="1"/>
</dbReference>
<keyword evidence="1" id="KW-0596">Phosphopantetheine</keyword>
<dbReference type="Gene3D" id="3.30.559.30">
    <property type="entry name" value="Nonribosomal peptide synthetase, condensation domain"/>
    <property type="match status" value="1"/>
</dbReference>
<evidence type="ECO:0000313" key="4">
    <source>
        <dbReference type="EMBL" id="MRV72398.1"/>
    </source>
</evidence>
<dbReference type="RefSeq" id="WP_154373894.1">
    <property type="nucleotide sequence ID" value="NZ_WKJJ01000006.1"/>
</dbReference>
<evidence type="ECO:0000313" key="5">
    <source>
        <dbReference type="Proteomes" id="UP000446768"/>
    </source>
</evidence>
<evidence type="ECO:0000256" key="1">
    <source>
        <dbReference type="ARBA" id="ARBA00022450"/>
    </source>
</evidence>
<comment type="caution">
    <text evidence="4">The sequence shown here is derived from an EMBL/GenBank/DDBJ whole genome shotgun (WGS) entry which is preliminary data.</text>
</comment>
<dbReference type="GO" id="GO:0043041">
    <property type="term" value="P:amino acid activation for nonribosomal peptide biosynthetic process"/>
    <property type="evidence" value="ECO:0007669"/>
    <property type="project" value="TreeGrafter"/>
</dbReference>
<dbReference type="InterPro" id="IPR023213">
    <property type="entry name" value="CAT-like_dom_sf"/>
</dbReference>
<keyword evidence="5" id="KW-1185">Reference proteome</keyword>
<dbReference type="PANTHER" id="PTHR45527:SF1">
    <property type="entry name" value="FATTY ACID SYNTHASE"/>
    <property type="match status" value="1"/>
</dbReference>
<dbReference type="Proteomes" id="UP000446768">
    <property type="component" value="Unassembled WGS sequence"/>
</dbReference>
<feature type="domain" description="Carrier" evidence="3">
    <location>
        <begin position="963"/>
        <end position="1038"/>
    </location>
</feature>
<dbReference type="PROSITE" id="PS50075">
    <property type="entry name" value="CARRIER"/>
    <property type="match status" value="1"/>
</dbReference>
<dbReference type="FunFam" id="3.40.50.980:FF:000001">
    <property type="entry name" value="Non-ribosomal peptide synthetase"/>
    <property type="match status" value="1"/>
</dbReference>
<dbReference type="Gene3D" id="3.30.300.30">
    <property type="match status" value="1"/>
</dbReference>
<dbReference type="InterPro" id="IPR020806">
    <property type="entry name" value="PKS_PP-bd"/>
</dbReference>
<dbReference type="FunFam" id="1.10.1200.10:FF:000016">
    <property type="entry name" value="Non-ribosomal peptide synthase"/>
    <property type="match status" value="1"/>
</dbReference>
<dbReference type="Gene3D" id="2.30.38.10">
    <property type="entry name" value="Luciferase, Domain 3"/>
    <property type="match status" value="1"/>
</dbReference>
<dbReference type="InterPro" id="IPR045851">
    <property type="entry name" value="AMP-bd_C_sf"/>
</dbReference>
<dbReference type="FunFam" id="3.40.50.12780:FF:000012">
    <property type="entry name" value="Non-ribosomal peptide synthetase"/>
    <property type="match status" value="1"/>
</dbReference>
<dbReference type="SMART" id="SM00823">
    <property type="entry name" value="PKS_PP"/>
    <property type="match status" value="1"/>
</dbReference>
<organism evidence="4 5">
    <name type="scientific">Pseudoduganella rivuli</name>
    <dbReference type="NCBI Taxonomy" id="2666085"/>
    <lineage>
        <taxon>Bacteria</taxon>
        <taxon>Pseudomonadati</taxon>
        <taxon>Pseudomonadota</taxon>
        <taxon>Betaproteobacteria</taxon>
        <taxon>Burkholderiales</taxon>
        <taxon>Oxalobacteraceae</taxon>
        <taxon>Telluria group</taxon>
        <taxon>Pseudoduganella</taxon>
    </lineage>
</organism>
<evidence type="ECO:0000259" key="3">
    <source>
        <dbReference type="PROSITE" id="PS50075"/>
    </source>
</evidence>
<dbReference type="InterPro" id="IPR009081">
    <property type="entry name" value="PP-bd_ACP"/>
</dbReference>
<dbReference type="NCBIfam" id="TIGR01733">
    <property type="entry name" value="AA-adenyl-dom"/>
    <property type="match status" value="1"/>
</dbReference>
<dbReference type="SUPFAM" id="SSF47336">
    <property type="entry name" value="ACP-like"/>
    <property type="match status" value="1"/>
</dbReference>
<dbReference type="InterPro" id="IPR036736">
    <property type="entry name" value="ACP-like_sf"/>
</dbReference>
<dbReference type="Gene3D" id="3.40.50.980">
    <property type="match status" value="2"/>
</dbReference>
<dbReference type="Pfam" id="PF00668">
    <property type="entry name" value="Condensation"/>
    <property type="match status" value="1"/>
</dbReference>
<dbReference type="InterPro" id="IPR000873">
    <property type="entry name" value="AMP-dep_synth/lig_dom"/>
</dbReference>
<accession>A0A7X2IMW7</accession>
<dbReference type="EMBL" id="WKJJ01000006">
    <property type="protein sequence ID" value="MRV72398.1"/>
    <property type="molecule type" value="Genomic_DNA"/>
</dbReference>
<dbReference type="GO" id="GO:0072330">
    <property type="term" value="P:monocarboxylic acid biosynthetic process"/>
    <property type="evidence" value="ECO:0007669"/>
    <property type="project" value="UniProtKB-ARBA"/>
</dbReference>
<dbReference type="Gene3D" id="3.40.50.1820">
    <property type="entry name" value="alpha/beta hydrolase"/>
    <property type="match status" value="1"/>
</dbReference>
<dbReference type="GO" id="GO:0031177">
    <property type="term" value="F:phosphopantetheine binding"/>
    <property type="evidence" value="ECO:0007669"/>
    <property type="project" value="InterPro"/>
</dbReference>
<dbReference type="FunFam" id="2.30.38.10:FF:000001">
    <property type="entry name" value="Non-ribosomal peptide synthetase PvdI"/>
    <property type="match status" value="1"/>
</dbReference>
<gene>
    <name evidence="4" type="ORF">GJ700_11825</name>
</gene>
<dbReference type="CDD" id="cd05930">
    <property type="entry name" value="A_NRPS"/>
    <property type="match status" value="1"/>
</dbReference>
<reference evidence="4 5" key="1">
    <citation type="submission" date="2019-11" db="EMBL/GenBank/DDBJ databases">
        <title>Novel species isolated from a subtropical stream in China.</title>
        <authorList>
            <person name="Lu H."/>
        </authorList>
    </citation>
    <scope>NUCLEOTIDE SEQUENCE [LARGE SCALE GENOMIC DNA]</scope>
    <source>
        <strain evidence="4 5">FT92W</strain>
    </source>
</reference>
<keyword evidence="2" id="KW-0597">Phosphoprotein</keyword>